<reference evidence="1" key="1">
    <citation type="submission" date="2014-09" db="EMBL/GenBank/DDBJ databases">
        <authorList>
            <person name="Magalhaes I.L.F."/>
            <person name="Oliveira U."/>
            <person name="Santos F.R."/>
            <person name="Vidigal T.H.D.A."/>
            <person name="Brescovit A.D."/>
            <person name="Santos A.J."/>
        </authorList>
    </citation>
    <scope>NUCLEOTIDE SEQUENCE</scope>
    <source>
        <tissue evidence="1">Shoot tissue taken approximately 20 cm above the soil surface</tissue>
    </source>
</reference>
<reference evidence="1" key="2">
    <citation type="journal article" date="2015" name="Data Brief">
        <title>Shoot transcriptome of the giant reed, Arundo donax.</title>
        <authorList>
            <person name="Barrero R.A."/>
            <person name="Guerrero F.D."/>
            <person name="Moolhuijzen P."/>
            <person name="Goolsby J.A."/>
            <person name="Tidwell J."/>
            <person name="Bellgard S.E."/>
            <person name="Bellgard M.I."/>
        </authorList>
    </citation>
    <scope>NUCLEOTIDE SEQUENCE</scope>
    <source>
        <tissue evidence="1">Shoot tissue taken approximately 20 cm above the soil surface</tissue>
    </source>
</reference>
<sequence>MEVLTSLQLPAAYAHMRPNKSNIIAASSVCRWSRNLLWTIMMTTKDATKAAELL</sequence>
<evidence type="ECO:0000313" key="1">
    <source>
        <dbReference type="EMBL" id="JAD41817.1"/>
    </source>
</evidence>
<dbReference type="AlphaFoldDB" id="A0A0A9A445"/>
<protein>
    <submittedName>
        <fullName evidence="1">Uncharacterized protein</fullName>
    </submittedName>
</protein>
<organism evidence="1">
    <name type="scientific">Arundo donax</name>
    <name type="common">Giant reed</name>
    <name type="synonym">Donax arundinaceus</name>
    <dbReference type="NCBI Taxonomy" id="35708"/>
    <lineage>
        <taxon>Eukaryota</taxon>
        <taxon>Viridiplantae</taxon>
        <taxon>Streptophyta</taxon>
        <taxon>Embryophyta</taxon>
        <taxon>Tracheophyta</taxon>
        <taxon>Spermatophyta</taxon>
        <taxon>Magnoliopsida</taxon>
        <taxon>Liliopsida</taxon>
        <taxon>Poales</taxon>
        <taxon>Poaceae</taxon>
        <taxon>PACMAD clade</taxon>
        <taxon>Arundinoideae</taxon>
        <taxon>Arundineae</taxon>
        <taxon>Arundo</taxon>
    </lineage>
</organism>
<accession>A0A0A9A445</accession>
<proteinExistence type="predicted"/>
<name>A0A0A9A445_ARUDO</name>
<dbReference type="EMBL" id="GBRH01256078">
    <property type="protein sequence ID" value="JAD41817.1"/>
    <property type="molecule type" value="Transcribed_RNA"/>
</dbReference>